<evidence type="ECO:0000313" key="4">
    <source>
        <dbReference type="Proteomes" id="UP000182314"/>
    </source>
</evidence>
<reference evidence="2 4" key="1">
    <citation type="submission" date="2016-10" db="EMBL/GenBank/DDBJ databases">
        <authorList>
            <person name="Varghese N."/>
            <person name="Submissions S."/>
        </authorList>
    </citation>
    <scope>NUCLEOTIDE SEQUENCE [LARGE SCALE GENOMIC DNA]</scope>
    <source>
        <strain evidence="2 4">CGMCC 1.7012</strain>
    </source>
</reference>
<evidence type="ECO:0000313" key="3">
    <source>
        <dbReference type="Proteomes" id="UP000078227"/>
    </source>
</evidence>
<proteinExistence type="predicted"/>
<dbReference type="PANTHER" id="PTHR34413">
    <property type="entry name" value="PROPHAGE TAIL FIBER ASSEMBLY PROTEIN HOMOLOG TFAE-RELATED-RELATED"/>
    <property type="match status" value="1"/>
</dbReference>
<organism evidence="2 4">
    <name type="scientific">Kosakonia oryzae</name>
    <dbReference type="NCBI Taxonomy" id="497725"/>
    <lineage>
        <taxon>Bacteria</taxon>
        <taxon>Pseudomonadati</taxon>
        <taxon>Pseudomonadota</taxon>
        <taxon>Gammaproteobacteria</taxon>
        <taxon>Enterobacterales</taxon>
        <taxon>Enterobacteriaceae</taxon>
        <taxon>Kosakonia</taxon>
    </lineage>
</organism>
<dbReference type="Pfam" id="PF02413">
    <property type="entry name" value="Caudo_TAP"/>
    <property type="match status" value="1"/>
</dbReference>
<gene>
    <name evidence="1" type="ORF">AWR26_25760</name>
    <name evidence="2" type="ORF">SAMN05216286_5076</name>
</gene>
<protein>
    <submittedName>
        <fullName evidence="1">Tail fiber assembly protein</fullName>
    </submittedName>
    <submittedName>
        <fullName evidence="2">Virus tail fibre assembly protein, lambda gpK</fullName>
    </submittedName>
</protein>
<dbReference type="Proteomes" id="UP000182314">
    <property type="component" value="Unassembled WGS sequence"/>
</dbReference>
<name>A0AA94H8J0_9ENTR</name>
<dbReference type="InterPro" id="IPR003458">
    <property type="entry name" value="Phage_T4_Gp38_tail_assem"/>
</dbReference>
<dbReference type="PANTHER" id="PTHR34413:SF2">
    <property type="entry name" value="PROPHAGE TAIL FIBER ASSEMBLY PROTEIN HOMOLOG TFAE-RELATED"/>
    <property type="match status" value="1"/>
</dbReference>
<evidence type="ECO:0000313" key="1">
    <source>
        <dbReference type="EMBL" id="QSV12436.1"/>
    </source>
</evidence>
<evidence type="ECO:0000313" key="2">
    <source>
        <dbReference type="EMBL" id="SFD30611.1"/>
    </source>
</evidence>
<dbReference type="RefSeq" id="WP_074922650.1">
    <property type="nucleotide sequence ID" value="NZ_CP014007.2"/>
</dbReference>
<dbReference type="InterPro" id="IPR051220">
    <property type="entry name" value="TFA_Chaperone"/>
</dbReference>
<dbReference type="Proteomes" id="UP000078227">
    <property type="component" value="Chromosome"/>
</dbReference>
<sequence length="168" mass="19525">MIEFKNIKISKNIKEDSSGYSYIYFEDEHNRDWYETRDKEWKGVNKFIATDESEFVVTFSDNPNFLTLAEGMNVYEVVDYPDDISTAIYKYQSGKFLSQEPSTREIAEQEKNRLISEASTMISVLQDAVELGMATEDDESSLIAWKTYRVMLSRVDTHNPEWPDKPAS</sequence>
<dbReference type="AlphaFoldDB" id="A0AA94H8J0"/>
<keyword evidence="3" id="KW-1185">Reference proteome</keyword>
<reference evidence="1 3" key="2">
    <citation type="submission" date="2021-03" db="EMBL/GenBank/DDBJ databases">
        <authorList>
            <person name="Li Y."/>
            <person name="Li S."/>
            <person name="Chen M."/>
            <person name="Peng G."/>
            <person name="Tan Z."/>
            <person name="An Q."/>
        </authorList>
    </citation>
    <scope>NUCLEOTIDE SEQUENCE [LARGE SCALE GENOMIC DNA]</scope>
    <source>
        <strain evidence="1 3">Ola 51</strain>
    </source>
</reference>
<dbReference type="EMBL" id="CP014007">
    <property type="protein sequence ID" value="QSV12436.1"/>
    <property type="molecule type" value="Genomic_DNA"/>
</dbReference>
<dbReference type="EMBL" id="FOKO01000008">
    <property type="protein sequence ID" value="SFD30611.1"/>
    <property type="molecule type" value="Genomic_DNA"/>
</dbReference>
<accession>A0AA94H8J0</accession>